<dbReference type="GO" id="GO:0016787">
    <property type="term" value="F:hydrolase activity"/>
    <property type="evidence" value="ECO:0007669"/>
    <property type="project" value="UniProtKB-KW"/>
</dbReference>
<evidence type="ECO:0000313" key="2">
    <source>
        <dbReference type="EMBL" id="ABZ97214.1"/>
    </source>
</evidence>
<dbReference type="HOGENOM" id="CLU_020884_0_2_12"/>
<evidence type="ECO:0000313" key="3">
    <source>
        <dbReference type="Proteomes" id="UP000001847"/>
    </source>
</evidence>
<sequence>MDIELSGIDFPSANCLKKDHMSGKNTLPSALVSICFGFILTLTFVHCKAFGKDPEGAHKEKIQKSSHFDPTREQFVNRRPDILEKMREGQNFFSLFVKFMFGGDKNQKPSAKLPEEKPNFKEFLEPDESIKFIWFGHSTFLVNIEGTILFFDPVFSESAAPFSFMVKRFQDAVVKLEEIPKVDYIIISHDHYDHLDMETIEFFKSKQTRFITPLGVTSHIKEWGVSEDRLTELDWWEKLDLGKIQIVCTPAQHFSGRRGMNGNKTLWSSWTILGQKERFYFSGDSGYDIHFKQIGETYGPFDLTFIENGQYNPMWEAVHVLPEQTAKAHLDLKGKALVPVHWGMFNLSLHSWYEPAENIEREAKKHNINLLTPKFGQLVKLKNPNLLERWWKKYIEQN</sequence>
<dbReference type="InterPro" id="IPR036866">
    <property type="entry name" value="RibonucZ/Hydroxyglut_hydro"/>
</dbReference>
<dbReference type="GO" id="GO:0005737">
    <property type="term" value="C:cytoplasm"/>
    <property type="evidence" value="ECO:0007669"/>
    <property type="project" value="TreeGrafter"/>
</dbReference>
<organism evidence="2 3">
    <name type="scientific">Leptospira biflexa serovar Patoc (strain Patoc 1 / ATCC 23582 / Paris)</name>
    <dbReference type="NCBI Taxonomy" id="456481"/>
    <lineage>
        <taxon>Bacteria</taxon>
        <taxon>Pseudomonadati</taxon>
        <taxon>Spirochaetota</taxon>
        <taxon>Spirochaetia</taxon>
        <taxon>Leptospirales</taxon>
        <taxon>Leptospiraceae</taxon>
        <taxon>Leptospira</taxon>
    </lineage>
</organism>
<reference evidence="2 3" key="1">
    <citation type="journal article" date="2008" name="PLoS ONE">
        <title>Genome sequence of the saprophyte Leptospira biflexa provides insights into the evolution of Leptospira and the pathogenesis of leptospirosis.</title>
        <authorList>
            <person name="Picardeau M."/>
            <person name="Bulach D.M."/>
            <person name="Bouchier C."/>
            <person name="Zuerner R.L."/>
            <person name="Zidane N."/>
            <person name="Wilson P.J."/>
            <person name="Creno S."/>
            <person name="Kuczek E.S."/>
            <person name="Bommezzadri S."/>
            <person name="Davis J.C."/>
            <person name="McGrath A."/>
            <person name="Johnson M.J."/>
            <person name="Boursaux-Eude C."/>
            <person name="Seemann T."/>
            <person name="Rouy Z."/>
            <person name="Coppel R.L."/>
            <person name="Rood J.I."/>
            <person name="Lajus A."/>
            <person name="Davies J.K."/>
            <person name="Medigue C."/>
            <person name="Adler B."/>
        </authorList>
    </citation>
    <scope>NUCLEOTIDE SEQUENCE [LARGE SCALE GENOMIC DNA]</scope>
    <source>
        <strain evidence="3">Patoc 1 / ATCC 23582 / Paris</strain>
    </source>
</reference>
<dbReference type="Pfam" id="PF12706">
    <property type="entry name" value="Lactamase_B_2"/>
    <property type="match status" value="1"/>
</dbReference>
<evidence type="ECO:0000259" key="1">
    <source>
        <dbReference type="Pfam" id="PF12706"/>
    </source>
</evidence>
<dbReference type="SUPFAM" id="SSF56281">
    <property type="entry name" value="Metallo-hydrolase/oxidoreductase"/>
    <property type="match status" value="1"/>
</dbReference>
<dbReference type="EMBL" id="CP000786">
    <property type="protein sequence ID" value="ABZ97214.1"/>
    <property type="molecule type" value="Genomic_DNA"/>
</dbReference>
<gene>
    <name evidence="2" type="ordered locus">LEPBI_I1093</name>
</gene>
<dbReference type="AlphaFoldDB" id="B0SN27"/>
<accession>B0SN27</accession>
<protein>
    <submittedName>
        <fullName evidence="2">Putative Zn-dependent hydrolase</fullName>
    </submittedName>
</protein>
<dbReference type="PANTHER" id="PTHR15032:SF4">
    <property type="entry name" value="N-ACYL-PHOSPHATIDYLETHANOLAMINE-HYDROLYZING PHOSPHOLIPASE D"/>
    <property type="match status" value="1"/>
</dbReference>
<keyword evidence="2" id="KW-0378">Hydrolase</keyword>
<dbReference type="STRING" id="456481.LEPBI_I1093"/>
<dbReference type="PANTHER" id="PTHR15032">
    <property type="entry name" value="N-ACYL-PHOSPHATIDYLETHANOLAMINE-HYDROLYZING PHOSPHOLIPASE D"/>
    <property type="match status" value="1"/>
</dbReference>
<keyword evidence="3" id="KW-1185">Reference proteome</keyword>
<name>B0SN27_LEPBP</name>
<dbReference type="Gene3D" id="3.60.15.10">
    <property type="entry name" value="Ribonuclease Z/Hydroxyacylglutathione hydrolase-like"/>
    <property type="match status" value="1"/>
</dbReference>
<dbReference type="KEGG" id="lbi:LEPBI_I1093"/>
<feature type="domain" description="Metallo-beta-lactamase" evidence="1">
    <location>
        <begin position="150"/>
        <end position="342"/>
    </location>
</feature>
<proteinExistence type="predicted"/>
<dbReference type="InterPro" id="IPR001279">
    <property type="entry name" value="Metallo-B-lactamas"/>
</dbReference>
<dbReference type="Proteomes" id="UP000001847">
    <property type="component" value="Chromosome I"/>
</dbReference>